<evidence type="ECO:0000259" key="6">
    <source>
        <dbReference type="Pfam" id="PF18052"/>
    </source>
</evidence>
<dbReference type="Gene3D" id="1.10.10.10">
    <property type="entry name" value="Winged helix-like DNA-binding domain superfamily/Winged helix DNA-binding domain"/>
    <property type="match status" value="1"/>
</dbReference>
<dbReference type="OrthoDB" id="1692645at2759"/>
<keyword evidence="2" id="KW-0547">Nucleotide-binding</keyword>
<dbReference type="GO" id="GO:0006952">
    <property type="term" value="P:defense response"/>
    <property type="evidence" value="ECO:0007669"/>
    <property type="project" value="UniProtKB-KW"/>
</dbReference>
<dbReference type="Gene3D" id="1.10.8.430">
    <property type="entry name" value="Helical domain of apoptotic protease-activating factors"/>
    <property type="match status" value="1"/>
</dbReference>
<dbReference type="GO" id="GO:0043531">
    <property type="term" value="F:ADP binding"/>
    <property type="evidence" value="ECO:0007669"/>
    <property type="project" value="InterPro"/>
</dbReference>
<name>A0A1U7ZCX2_NELNU</name>
<keyword evidence="3" id="KW-0611">Plant defense</keyword>
<dbReference type="Gene3D" id="3.40.50.300">
    <property type="entry name" value="P-loop containing nucleotide triphosphate hydrolases"/>
    <property type="match status" value="1"/>
</dbReference>
<evidence type="ECO:0000259" key="7">
    <source>
        <dbReference type="Pfam" id="PF23559"/>
    </source>
</evidence>
<dbReference type="Proteomes" id="UP000189703">
    <property type="component" value="Unplaced"/>
</dbReference>
<dbReference type="AlphaFoldDB" id="A0A1U7ZCX2"/>
<dbReference type="KEGG" id="nnu:104589215"/>
<dbReference type="InterPro" id="IPR055414">
    <property type="entry name" value="LRR_R13L4/SHOC2-like"/>
</dbReference>
<dbReference type="GeneID" id="104589215"/>
<feature type="domain" description="Disease resistance protein winged helix" evidence="7">
    <location>
        <begin position="441"/>
        <end position="515"/>
    </location>
</feature>
<evidence type="ECO:0000256" key="1">
    <source>
        <dbReference type="ARBA" id="ARBA00022737"/>
    </source>
</evidence>
<dbReference type="PANTHER" id="PTHR36766">
    <property type="entry name" value="PLANT BROAD-SPECTRUM MILDEW RESISTANCE PROTEIN RPW8"/>
    <property type="match status" value="1"/>
</dbReference>
<dbReference type="InterPro" id="IPR036388">
    <property type="entry name" value="WH-like_DNA-bd_sf"/>
</dbReference>
<evidence type="ECO:0000313" key="10">
    <source>
        <dbReference type="RefSeq" id="XP_010245759.1"/>
    </source>
</evidence>
<dbReference type="InterPro" id="IPR027417">
    <property type="entry name" value="P-loop_NTPase"/>
</dbReference>
<dbReference type="InterPro" id="IPR038005">
    <property type="entry name" value="RX-like_CC"/>
</dbReference>
<dbReference type="InterPro" id="IPR058922">
    <property type="entry name" value="WHD_DRP"/>
</dbReference>
<dbReference type="InterPro" id="IPR042197">
    <property type="entry name" value="Apaf_helical"/>
</dbReference>
<dbReference type="PANTHER" id="PTHR36766:SF70">
    <property type="entry name" value="DISEASE RESISTANCE PROTEIN RGA4"/>
    <property type="match status" value="1"/>
</dbReference>
<feature type="domain" description="Disease resistance N-terminal" evidence="6">
    <location>
        <begin position="13"/>
        <end position="98"/>
    </location>
</feature>
<accession>A0A1U7ZCX2</accession>
<dbReference type="PRINTS" id="PR00364">
    <property type="entry name" value="DISEASERSIST"/>
</dbReference>
<keyword evidence="9" id="KW-1185">Reference proteome</keyword>
<evidence type="ECO:0000256" key="2">
    <source>
        <dbReference type="ARBA" id="ARBA00022741"/>
    </source>
</evidence>
<organism evidence="9 10">
    <name type="scientific">Nelumbo nucifera</name>
    <name type="common">Sacred lotus</name>
    <dbReference type="NCBI Taxonomy" id="4432"/>
    <lineage>
        <taxon>Eukaryota</taxon>
        <taxon>Viridiplantae</taxon>
        <taxon>Streptophyta</taxon>
        <taxon>Embryophyta</taxon>
        <taxon>Tracheophyta</taxon>
        <taxon>Spermatophyta</taxon>
        <taxon>Magnoliopsida</taxon>
        <taxon>Proteales</taxon>
        <taxon>Nelumbonaceae</taxon>
        <taxon>Nelumbo</taxon>
    </lineage>
</organism>
<dbReference type="Pfam" id="PF23559">
    <property type="entry name" value="WHD_DRP"/>
    <property type="match status" value="1"/>
</dbReference>
<reference evidence="10" key="1">
    <citation type="submission" date="2025-08" db="UniProtKB">
        <authorList>
            <consortium name="RefSeq"/>
        </authorList>
    </citation>
    <scope>IDENTIFICATION</scope>
</reference>
<dbReference type="SUPFAM" id="SSF52540">
    <property type="entry name" value="P-loop containing nucleoside triphosphate hydrolases"/>
    <property type="match status" value="1"/>
</dbReference>
<evidence type="ECO:0000256" key="4">
    <source>
        <dbReference type="ARBA" id="ARBA00022840"/>
    </source>
</evidence>
<proteinExistence type="predicted"/>
<dbReference type="CDD" id="cd14798">
    <property type="entry name" value="RX-CC_like"/>
    <property type="match status" value="1"/>
</dbReference>
<evidence type="ECO:0000256" key="3">
    <source>
        <dbReference type="ARBA" id="ARBA00022821"/>
    </source>
</evidence>
<dbReference type="Gene3D" id="3.80.10.10">
    <property type="entry name" value="Ribonuclease Inhibitor"/>
    <property type="match status" value="1"/>
</dbReference>
<evidence type="ECO:0000259" key="5">
    <source>
        <dbReference type="Pfam" id="PF00931"/>
    </source>
</evidence>
<sequence>MAKAVATVVTEGIIDKLLSLVADEINNLAWGFKAELRKLQNILKKIQVVVKEAETMQVKNENVKDWLMKLRDVAYEADDVLDEYATEILRRKMEIRKSMKKKVCNFFSPYSNPVAFRLRMAHEIRKINVKLDGIDKEKNRFQFSSSTNTTSITSIQKGKGVQETYAFLDDIADLPIVGRDKDKSKIINNLQDCCGDEVNVSVLPIVGIGGLGKTTLAQLAFNDESINQHFDLKMWVRVSNIGFDVKRVGRLIIESATKNSCNLENWDMIVRKIRESLGGKRYLLVLDDVWNEDESEWNQLRKCLGDAAKKGSKILVTTRSEKVASVVRGEPLMHRLEALSDKDCWSIFQRRAFAIANKDENADLEKIGIDLVKRCKGVPLAVKALGGLLRTKRSKEEWELVRDDEIWKQYRNDNAQIMAALKLSYDDLPYHLKQCFAYCSVFPKDYVIYKHMLIWQWIAHGFVVGEANDEVSLEDTAEKYFSSLLGRSFFQDVERDEYSGEIRKCKMHDLMHDLAQSVNGDECCVIDQLSSNSSSNSSINDDDDEDVHQQQNKLRQIVHEKARHLSVVAPMGSYPEPRTIVELLSSYVGAGGGRRLRTILLLRDICKIDYNLFDYMSLNLKCLRVLDLSRRYDENREVLVSPEIGRLKHLRYLNLSCTDIEDLPDSITNLYNLQTLLLSGCRNLKQLPRDMRKMINLRHLGIMFSGVEKMPVGMLGQLTNLQTLWGFVIGSTGEFGHLLSNHLRQLGIVFKGDWFHNLNLHEQAISGAKFLKDKHHLRQLGLLWEGNSSIPDGVGLDIVNDVLLEALEPHSNLKYFFLIGFPGIRLPSWITKIERVVIVNCPNLAFLQDEEEEEERNQNSNLVSLNALWMEHCPNLRSLWEGIQGFTSLKRLCIRRCPYLTRRYNRQTGQDWNKIAHIPDVQI</sequence>
<dbReference type="InterPro" id="IPR041118">
    <property type="entry name" value="Rx_N"/>
</dbReference>
<evidence type="ECO:0000313" key="9">
    <source>
        <dbReference type="Proteomes" id="UP000189703"/>
    </source>
</evidence>
<feature type="domain" description="Disease resistance R13L4/SHOC-2-like LRR" evidence="8">
    <location>
        <begin position="619"/>
        <end position="895"/>
    </location>
</feature>
<dbReference type="GO" id="GO:0051707">
    <property type="term" value="P:response to other organism"/>
    <property type="evidence" value="ECO:0007669"/>
    <property type="project" value="UniProtKB-ARBA"/>
</dbReference>
<dbReference type="InParanoid" id="A0A1U7ZCX2"/>
<dbReference type="eggNOG" id="KOG4658">
    <property type="taxonomic scope" value="Eukaryota"/>
</dbReference>
<dbReference type="InterPro" id="IPR002182">
    <property type="entry name" value="NB-ARC"/>
</dbReference>
<keyword evidence="1" id="KW-0677">Repeat</keyword>
<feature type="domain" description="NB-ARC" evidence="5">
    <location>
        <begin position="180"/>
        <end position="354"/>
    </location>
</feature>
<dbReference type="RefSeq" id="XP_010245759.1">
    <property type="nucleotide sequence ID" value="XM_010247457.2"/>
</dbReference>
<dbReference type="Pfam" id="PF23598">
    <property type="entry name" value="LRR_14"/>
    <property type="match status" value="1"/>
</dbReference>
<dbReference type="Gene3D" id="1.20.5.4130">
    <property type="match status" value="1"/>
</dbReference>
<protein>
    <submittedName>
        <fullName evidence="10">Disease resistance protein RGA4</fullName>
    </submittedName>
</protein>
<dbReference type="Pfam" id="PF00931">
    <property type="entry name" value="NB-ARC"/>
    <property type="match status" value="1"/>
</dbReference>
<keyword evidence="4" id="KW-0067">ATP-binding</keyword>
<dbReference type="InterPro" id="IPR032675">
    <property type="entry name" value="LRR_dom_sf"/>
</dbReference>
<evidence type="ECO:0000259" key="8">
    <source>
        <dbReference type="Pfam" id="PF23598"/>
    </source>
</evidence>
<dbReference type="Pfam" id="PF18052">
    <property type="entry name" value="Rx_N"/>
    <property type="match status" value="1"/>
</dbReference>
<dbReference type="GO" id="GO:0005524">
    <property type="term" value="F:ATP binding"/>
    <property type="evidence" value="ECO:0007669"/>
    <property type="project" value="UniProtKB-KW"/>
</dbReference>
<dbReference type="FunFam" id="1.10.10.10:FF:000322">
    <property type="entry name" value="Probable disease resistance protein At1g63360"/>
    <property type="match status" value="1"/>
</dbReference>
<gene>
    <name evidence="10" type="primary">LOC104589215</name>
</gene>
<dbReference type="SUPFAM" id="SSF52058">
    <property type="entry name" value="L domain-like"/>
    <property type="match status" value="1"/>
</dbReference>
<dbReference type="OMA" id="WNEDSSE"/>